<accession>A0A314LDG1</accession>
<dbReference type="InterPro" id="IPR036397">
    <property type="entry name" value="RNaseH_sf"/>
</dbReference>
<dbReference type="GO" id="GO:0003676">
    <property type="term" value="F:nucleic acid binding"/>
    <property type="evidence" value="ECO:0007669"/>
    <property type="project" value="InterPro"/>
</dbReference>
<evidence type="ECO:0000313" key="3">
    <source>
        <dbReference type="EMBL" id="OIT39616.1"/>
    </source>
</evidence>
<protein>
    <recommendedName>
        <fullName evidence="2">RNase H type-1 domain-containing protein</fullName>
    </recommendedName>
</protein>
<name>A0A314LDG1_NICAT</name>
<feature type="region of interest" description="Disordered" evidence="1">
    <location>
        <begin position="1"/>
        <end position="187"/>
    </location>
</feature>
<dbReference type="InterPro" id="IPR012337">
    <property type="entry name" value="RNaseH-like_sf"/>
</dbReference>
<feature type="compositionally biased region" description="Low complexity" evidence="1">
    <location>
        <begin position="72"/>
        <end position="81"/>
    </location>
</feature>
<gene>
    <name evidence="3" type="ORF">A4A49_30954</name>
</gene>
<feature type="domain" description="RNase H type-1" evidence="2">
    <location>
        <begin position="336"/>
        <end position="450"/>
    </location>
</feature>
<dbReference type="CDD" id="cd06222">
    <property type="entry name" value="RNase_H_like"/>
    <property type="match status" value="1"/>
</dbReference>
<dbReference type="PANTHER" id="PTHR47723:SF19">
    <property type="entry name" value="POLYNUCLEOTIDYL TRANSFERASE, RIBONUCLEASE H-LIKE SUPERFAMILY PROTEIN"/>
    <property type="match status" value="1"/>
</dbReference>
<organism evidence="3 4">
    <name type="scientific">Nicotiana attenuata</name>
    <name type="common">Coyote tobacco</name>
    <dbReference type="NCBI Taxonomy" id="49451"/>
    <lineage>
        <taxon>Eukaryota</taxon>
        <taxon>Viridiplantae</taxon>
        <taxon>Streptophyta</taxon>
        <taxon>Embryophyta</taxon>
        <taxon>Tracheophyta</taxon>
        <taxon>Spermatophyta</taxon>
        <taxon>Magnoliopsida</taxon>
        <taxon>eudicotyledons</taxon>
        <taxon>Gunneridae</taxon>
        <taxon>Pentapetalae</taxon>
        <taxon>asterids</taxon>
        <taxon>lamiids</taxon>
        <taxon>Solanales</taxon>
        <taxon>Solanaceae</taxon>
        <taxon>Nicotianoideae</taxon>
        <taxon>Nicotianeae</taxon>
        <taxon>Nicotiana</taxon>
    </lineage>
</organism>
<dbReference type="GO" id="GO:0004523">
    <property type="term" value="F:RNA-DNA hybrid ribonuclease activity"/>
    <property type="evidence" value="ECO:0007669"/>
    <property type="project" value="InterPro"/>
</dbReference>
<feature type="compositionally biased region" description="Polar residues" evidence="1">
    <location>
        <begin position="18"/>
        <end position="31"/>
    </location>
</feature>
<dbReference type="Gene3D" id="3.30.420.10">
    <property type="entry name" value="Ribonuclease H-like superfamily/Ribonuclease H"/>
    <property type="match status" value="1"/>
</dbReference>
<dbReference type="Gramene" id="OIT39616">
    <property type="protein sequence ID" value="OIT39616"/>
    <property type="gene ID" value="A4A49_30954"/>
</dbReference>
<dbReference type="InterPro" id="IPR053151">
    <property type="entry name" value="RNase_H-like"/>
</dbReference>
<feature type="compositionally biased region" description="Basic and acidic residues" evidence="1">
    <location>
        <begin position="1"/>
        <end position="17"/>
    </location>
</feature>
<proteinExistence type="predicted"/>
<dbReference type="InterPro" id="IPR044730">
    <property type="entry name" value="RNase_H-like_dom_plant"/>
</dbReference>
<evidence type="ECO:0000313" key="4">
    <source>
        <dbReference type="Proteomes" id="UP000187609"/>
    </source>
</evidence>
<evidence type="ECO:0000259" key="2">
    <source>
        <dbReference type="Pfam" id="PF13456"/>
    </source>
</evidence>
<feature type="compositionally biased region" description="Polar residues" evidence="1">
    <location>
        <begin position="94"/>
        <end position="117"/>
    </location>
</feature>
<dbReference type="Pfam" id="PF13456">
    <property type="entry name" value="RVT_3"/>
    <property type="match status" value="1"/>
</dbReference>
<dbReference type="EMBL" id="MJEQ01000090">
    <property type="protein sequence ID" value="OIT39616.1"/>
    <property type="molecule type" value="Genomic_DNA"/>
</dbReference>
<dbReference type="SUPFAM" id="SSF53098">
    <property type="entry name" value="Ribonuclease H-like"/>
    <property type="match status" value="1"/>
</dbReference>
<dbReference type="PANTHER" id="PTHR47723">
    <property type="entry name" value="OS05G0353850 PROTEIN"/>
    <property type="match status" value="1"/>
</dbReference>
<keyword evidence="4" id="KW-1185">Reference proteome</keyword>
<reference evidence="3" key="1">
    <citation type="submission" date="2016-11" db="EMBL/GenBank/DDBJ databases">
        <title>The genome of Nicotiana attenuata.</title>
        <authorList>
            <person name="Xu S."/>
            <person name="Brockmoeller T."/>
            <person name="Gaquerel E."/>
            <person name="Navarro A."/>
            <person name="Kuhl H."/>
            <person name="Gase K."/>
            <person name="Ling Z."/>
            <person name="Zhou W."/>
            <person name="Kreitzer C."/>
            <person name="Stanke M."/>
            <person name="Tang H."/>
            <person name="Lyons E."/>
            <person name="Pandey P."/>
            <person name="Pandey S.P."/>
            <person name="Timmermann B."/>
            <person name="Baldwin I.T."/>
        </authorList>
    </citation>
    <scope>NUCLEOTIDE SEQUENCE [LARGE SCALE GENOMIC DNA]</scope>
    <source>
        <strain evidence="3">UT</strain>
    </source>
</reference>
<dbReference type="AlphaFoldDB" id="A0A314LDG1"/>
<dbReference type="InterPro" id="IPR002156">
    <property type="entry name" value="RNaseH_domain"/>
</dbReference>
<feature type="compositionally biased region" description="Polar residues" evidence="1">
    <location>
        <begin position="138"/>
        <end position="153"/>
    </location>
</feature>
<feature type="region of interest" description="Disordered" evidence="1">
    <location>
        <begin position="219"/>
        <end position="247"/>
    </location>
</feature>
<feature type="compositionally biased region" description="Basic and acidic residues" evidence="1">
    <location>
        <begin position="154"/>
        <end position="173"/>
    </location>
</feature>
<sequence>MEMPNKPDRHSHEEQRLNETQLQNHQAANQDQRAKARTGIVINEPTEVQKIPMMEEVPGKGKKKLDDKTTRNNNQKIGQNINKKKRFRVRKKNQNSNSNEVQFQNTILEKGQPSNKGADTKHKSSEQKASNKEDTITPLDNDQNSRHSFQRNFTNDKDTTKYTDEEANSRKGTESNNNKNNQLIDPGNVHNTYLKLISGTSLEEDQEREDMYIANNIHMAESSFEDDAEEDSTEDGSYEDEMSTKESDEFESVDSESFQNEEQPINHIIDEHAAQLIETFNSNALVEESDQQFTCSIDWMGTNILVTSIYAKCEAGLREQLWSNLRDVSQNYKLPCKGNPGSAGGGGLIRDHNGVLIGAFAEFYGDCSCNIAEAKAMRRGIKMYITNGLTNVIVEYDSAIILNLIKRTRKPPWRFNNNIEQIQTMTKHRNFVFCHTLREGNNSADKLANLGEESKIVSIFNEVVSLPLNVRASMKLEVDGIPNFRFRQKKNKFVINDSTYQ</sequence>
<dbReference type="Proteomes" id="UP000187609">
    <property type="component" value="Unassembled WGS sequence"/>
</dbReference>
<comment type="caution">
    <text evidence="3">The sequence shown here is derived from an EMBL/GenBank/DDBJ whole genome shotgun (WGS) entry which is preliminary data.</text>
</comment>
<feature type="compositionally biased region" description="Polar residues" evidence="1">
    <location>
        <begin position="174"/>
        <end position="183"/>
    </location>
</feature>
<dbReference type="SMR" id="A0A314LDG1"/>
<evidence type="ECO:0000256" key="1">
    <source>
        <dbReference type="SAM" id="MobiDB-lite"/>
    </source>
</evidence>
<feature type="compositionally biased region" description="Basic residues" evidence="1">
    <location>
        <begin position="82"/>
        <end position="93"/>
    </location>
</feature>
<feature type="compositionally biased region" description="Acidic residues" evidence="1">
    <location>
        <begin position="223"/>
        <end position="241"/>
    </location>
</feature>
<feature type="compositionally biased region" description="Basic and acidic residues" evidence="1">
    <location>
        <begin position="118"/>
        <end position="135"/>
    </location>
</feature>